<reference evidence="1 2" key="1">
    <citation type="submission" date="2015-08" db="EMBL/GenBank/DDBJ databases">
        <title>Next Generation Sequencing and Analysis of the Genome of Puccinia sorghi L Schw, the Causal Agent of Maize Common Rust.</title>
        <authorList>
            <person name="Rochi L."/>
            <person name="Burguener G."/>
            <person name="Darino M."/>
            <person name="Turjanski A."/>
            <person name="Kreff E."/>
            <person name="Dieguez M.J."/>
            <person name="Sacco F."/>
        </authorList>
    </citation>
    <scope>NUCLEOTIDE SEQUENCE [LARGE SCALE GENOMIC DNA]</scope>
    <source>
        <strain evidence="1 2">RO10H11247</strain>
    </source>
</reference>
<accession>A0A0L6U7Y3</accession>
<gene>
    <name evidence="1" type="ORF">VP01_91g9</name>
</gene>
<comment type="caution">
    <text evidence="1">The sequence shown here is derived from an EMBL/GenBank/DDBJ whole genome shotgun (WGS) entry which is preliminary data.</text>
</comment>
<dbReference type="EMBL" id="LAVV01014827">
    <property type="protein sequence ID" value="KNZ44402.1"/>
    <property type="molecule type" value="Genomic_DNA"/>
</dbReference>
<protein>
    <submittedName>
        <fullName evidence="1">Uncharacterized protein</fullName>
    </submittedName>
</protein>
<sequence length="95" mass="10699">MTIDTILLFHQEANCRMEEEEDSLAAILGLGLLGAPFPLRSLQTYLTHQDLAGHPRFSSPWLHLQFAGTTMGIDVPTFKMLLISFSNIWDTHTID</sequence>
<evidence type="ECO:0000313" key="1">
    <source>
        <dbReference type="EMBL" id="KNZ44402.1"/>
    </source>
</evidence>
<name>A0A0L6U7Y3_9BASI</name>
<dbReference type="OrthoDB" id="78198at2759"/>
<organism evidence="1 2">
    <name type="scientific">Puccinia sorghi</name>
    <dbReference type="NCBI Taxonomy" id="27349"/>
    <lineage>
        <taxon>Eukaryota</taxon>
        <taxon>Fungi</taxon>
        <taxon>Dikarya</taxon>
        <taxon>Basidiomycota</taxon>
        <taxon>Pucciniomycotina</taxon>
        <taxon>Pucciniomycetes</taxon>
        <taxon>Pucciniales</taxon>
        <taxon>Pucciniaceae</taxon>
        <taxon>Puccinia</taxon>
    </lineage>
</organism>
<proteinExistence type="predicted"/>
<dbReference type="VEuPathDB" id="FungiDB:VP01_91g9"/>
<dbReference type="Proteomes" id="UP000037035">
    <property type="component" value="Unassembled WGS sequence"/>
</dbReference>
<dbReference type="AlphaFoldDB" id="A0A0L6U7Y3"/>
<keyword evidence="2" id="KW-1185">Reference proteome</keyword>
<evidence type="ECO:0000313" key="2">
    <source>
        <dbReference type="Proteomes" id="UP000037035"/>
    </source>
</evidence>